<evidence type="ECO:0000256" key="2">
    <source>
        <dbReference type="ARBA" id="ARBA00023002"/>
    </source>
</evidence>
<feature type="non-terminal residue" evidence="4">
    <location>
        <position position="1"/>
    </location>
</feature>
<proteinExistence type="predicted"/>
<dbReference type="GO" id="GO:0016491">
    <property type="term" value="F:oxidoreductase activity"/>
    <property type="evidence" value="ECO:0007669"/>
    <property type="project" value="UniProtKB-KW"/>
</dbReference>
<gene>
    <name evidence="4" type="ORF">SERLA73DRAFT_54721</name>
</gene>
<dbReference type="InParanoid" id="F8PX46"/>
<accession>F8PX46</accession>
<dbReference type="STRING" id="936435.F8PX46"/>
<dbReference type="GO" id="GO:0042761">
    <property type="term" value="P:very long-chain fatty acid biosynthetic process"/>
    <property type="evidence" value="ECO:0007669"/>
    <property type="project" value="TreeGrafter"/>
</dbReference>
<dbReference type="AlphaFoldDB" id="F8PX46"/>
<evidence type="ECO:0000256" key="3">
    <source>
        <dbReference type="ARBA" id="ARBA00023098"/>
    </source>
</evidence>
<evidence type="ECO:0000313" key="5">
    <source>
        <dbReference type="Proteomes" id="UP000008063"/>
    </source>
</evidence>
<keyword evidence="5" id="KW-1185">Reference proteome</keyword>
<evidence type="ECO:0000256" key="1">
    <source>
        <dbReference type="ARBA" id="ARBA00022516"/>
    </source>
</evidence>
<keyword evidence="2" id="KW-0560">Oxidoreductase</keyword>
<protein>
    <submittedName>
        <fullName evidence="4">Uncharacterized protein</fullName>
    </submittedName>
</protein>
<dbReference type="EMBL" id="GL945480">
    <property type="protein sequence ID" value="EGN99425.1"/>
    <property type="molecule type" value="Genomic_DNA"/>
</dbReference>
<sequence>DAIIADVKAALAAKYPKFCLTRQKIALKDDTKLLPDRTTSKGISLVGGEELTEGPAPQISWRTVFLVECVRHHSYLHLCFQLNHFSDLFYGSQIRHIVDFDTLHFIKHELETFSVHRFSHGTMPFTSIFKN</sequence>
<keyword evidence="1" id="KW-0444">Lipid biosynthesis</keyword>
<name>F8PX46_SERL3</name>
<organism evidence="5">
    <name type="scientific">Serpula lacrymans var. lacrymans (strain S7.3)</name>
    <name type="common">Dry rot fungus</name>
    <dbReference type="NCBI Taxonomy" id="936435"/>
    <lineage>
        <taxon>Eukaryota</taxon>
        <taxon>Fungi</taxon>
        <taxon>Dikarya</taxon>
        <taxon>Basidiomycota</taxon>
        <taxon>Agaricomycotina</taxon>
        <taxon>Agaricomycetes</taxon>
        <taxon>Agaricomycetidae</taxon>
        <taxon>Boletales</taxon>
        <taxon>Coniophorineae</taxon>
        <taxon>Serpulaceae</taxon>
        <taxon>Serpula</taxon>
    </lineage>
</organism>
<dbReference type="PANTHER" id="PTHR10556:SF28">
    <property type="entry name" value="VERY-LONG-CHAIN ENOYL-COA REDUCTASE"/>
    <property type="match status" value="1"/>
</dbReference>
<dbReference type="HOGENOM" id="CLU_1932658_0_0_1"/>
<dbReference type="OMA" id="KPVEEHT"/>
<dbReference type="PANTHER" id="PTHR10556">
    <property type="entry name" value="3-OXO-5-ALPHA-STEROID 4-DEHYDROGENASE"/>
    <property type="match status" value="1"/>
</dbReference>
<keyword evidence="3" id="KW-0443">Lipid metabolism</keyword>
<evidence type="ECO:0000313" key="4">
    <source>
        <dbReference type="EMBL" id="EGN99425.1"/>
    </source>
</evidence>
<reference evidence="5" key="1">
    <citation type="journal article" date="2011" name="Science">
        <title>The plant cell wall-decomposing machinery underlies the functional diversity of forest fungi.</title>
        <authorList>
            <person name="Eastwood D.C."/>
            <person name="Floudas D."/>
            <person name="Binder M."/>
            <person name="Majcherczyk A."/>
            <person name="Schneider P."/>
            <person name="Aerts A."/>
            <person name="Asiegbu F.O."/>
            <person name="Baker S.E."/>
            <person name="Barry K."/>
            <person name="Bendiksby M."/>
            <person name="Blumentritt M."/>
            <person name="Coutinho P.M."/>
            <person name="Cullen D."/>
            <person name="de Vries R.P."/>
            <person name="Gathman A."/>
            <person name="Goodell B."/>
            <person name="Henrissat B."/>
            <person name="Ihrmark K."/>
            <person name="Kauserud H."/>
            <person name="Kohler A."/>
            <person name="LaButti K."/>
            <person name="Lapidus A."/>
            <person name="Lavin J.L."/>
            <person name="Lee Y.-H."/>
            <person name="Lindquist E."/>
            <person name="Lilly W."/>
            <person name="Lucas S."/>
            <person name="Morin E."/>
            <person name="Murat C."/>
            <person name="Oguiza J.A."/>
            <person name="Park J."/>
            <person name="Pisabarro A.G."/>
            <person name="Riley R."/>
            <person name="Rosling A."/>
            <person name="Salamov A."/>
            <person name="Schmidt O."/>
            <person name="Schmutz J."/>
            <person name="Skrede I."/>
            <person name="Stenlid J."/>
            <person name="Wiebenga A."/>
            <person name="Xie X."/>
            <person name="Kuees U."/>
            <person name="Hibbett D.S."/>
            <person name="Hoffmeister D."/>
            <person name="Hoegberg N."/>
            <person name="Martin F."/>
            <person name="Grigoriev I.V."/>
            <person name="Watkinson S.C."/>
        </authorList>
    </citation>
    <scope>NUCLEOTIDE SEQUENCE [LARGE SCALE GENOMIC DNA]</scope>
    <source>
        <strain evidence="5">strain S7.3</strain>
    </source>
</reference>
<dbReference type="Proteomes" id="UP000008063">
    <property type="component" value="Unassembled WGS sequence"/>
</dbReference>
<dbReference type="InterPro" id="IPR039357">
    <property type="entry name" value="SRD5A/TECR"/>
</dbReference>